<gene>
    <name evidence="2" type="ORF">SVUK_LOCUS18144</name>
</gene>
<name>A0A3P7JIB7_STRVU</name>
<dbReference type="AlphaFoldDB" id="A0A3P7JIB7"/>
<keyword evidence="3" id="KW-1185">Reference proteome</keyword>
<reference evidence="2 3" key="1">
    <citation type="submission" date="2018-11" db="EMBL/GenBank/DDBJ databases">
        <authorList>
            <consortium name="Pathogen Informatics"/>
        </authorList>
    </citation>
    <scope>NUCLEOTIDE SEQUENCE [LARGE SCALE GENOMIC DNA]</scope>
</reference>
<dbReference type="Proteomes" id="UP000270094">
    <property type="component" value="Unassembled WGS sequence"/>
</dbReference>
<proteinExistence type="predicted"/>
<evidence type="ECO:0000256" key="1">
    <source>
        <dbReference type="SAM" id="MobiDB-lite"/>
    </source>
</evidence>
<organism evidence="2 3">
    <name type="scientific">Strongylus vulgaris</name>
    <name type="common">Blood worm</name>
    <dbReference type="NCBI Taxonomy" id="40348"/>
    <lineage>
        <taxon>Eukaryota</taxon>
        <taxon>Metazoa</taxon>
        <taxon>Ecdysozoa</taxon>
        <taxon>Nematoda</taxon>
        <taxon>Chromadorea</taxon>
        <taxon>Rhabditida</taxon>
        <taxon>Rhabditina</taxon>
        <taxon>Rhabditomorpha</taxon>
        <taxon>Strongyloidea</taxon>
        <taxon>Strongylidae</taxon>
        <taxon>Strongylus</taxon>
    </lineage>
</organism>
<feature type="non-terminal residue" evidence="2">
    <location>
        <position position="88"/>
    </location>
</feature>
<evidence type="ECO:0000313" key="3">
    <source>
        <dbReference type="Proteomes" id="UP000270094"/>
    </source>
</evidence>
<dbReference type="EMBL" id="UYYB01121337">
    <property type="protein sequence ID" value="VDM83146.1"/>
    <property type="molecule type" value="Genomic_DNA"/>
</dbReference>
<evidence type="ECO:0000313" key="2">
    <source>
        <dbReference type="EMBL" id="VDM83146.1"/>
    </source>
</evidence>
<feature type="region of interest" description="Disordered" evidence="1">
    <location>
        <begin position="1"/>
        <end position="31"/>
    </location>
</feature>
<accession>A0A3P7JIB7</accession>
<protein>
    <submittedName>
        <fullName evidence="2">Uncharacterized protein</fullName>
    </submittedName>
</protein>
<sequence>MEGAVTTGKEKEKDVGWITPENNPAIGSKASPIFGDKGGWIRAAGSGPARDIRYRRWRCPSAESWTIFAASEVFVAFCQKYMPSTLVV</sequence>